<dbReference type="Pfam" id="PF00562">
    <property type="entry name" value="RNA_pol_Rpb2_6"/>
    <property type="match status" value="1"/>
</dbReference>
<evidence type="ECO:0000256" key="6">
    <source>
        <dbReference type="ARBA" id="ARBA00022640"/>
    </source>
</evidence>
<dbReference type="Gramene" id="Solyc12g035790.1.1">
    <property type="protein sequence ID" value="Solyc12g035790.1.1"/>
    <property type="gene ID" value="Solyc12g035790.1"/>
</dbReference>
<dbReference type="Gene3D" id="3.90.1100.10">
    <property type="match status" value="1"/>
</dbReference>
<dbReference type="Gene3D" id="2.40.270.10">
    <property type="entry name" value="DNA-directed RNA polymerase, subunit 2, domain 6"/>
    <property type="match status" value="1"/>
</dbReference>
<reference evidence="17" key="2">
    <citation type="submission" date="2015-06" db="UniProtKB">
        <authorList>
            <consortium name="EnsemblPlants"/>
        </authorList>
    </citation>
    <scope>IDENTIFICATION</scope>
    <source>
        <strain evidence="17">cv. Heinz 1706</strain>
    </source>
</reference>
<keyword evidence="18" id="KW-1185">Reference proteome</keyword>
<evidence type="ECO:0000256" key="7">
    <source>
        <dbReference type="ARBA" id="ARBA00022679"/>
    </source>
</evidence>
<dbReference type="HOGENOM" id="CLU_561900_0_0_1"/>
<sequence>MKNLKVRMINFAKFLESIGLQIVHLKKLKPLLLDDRDTSQKSKFVINGGTISPFLFNKIPMWVIDSFHTRNNRRKSFNDTDSYFSMIFHDQENWLNPMKPFHRSSLISSFYKANQLRFLNNQHNFSFYWNTRFPFYMEKAHINNLDFTYGKLLNILFIHTISPIESQVSNIFRPKNFQQSGDETYTLYKSFNFPSRSDPFVRKAIYLITDISEKNNFFIGNIPLMNFLGTSVVNGIYRIVINQKLLGRRSELEIDRKARIWAHVSWKQELSILVLSSAIGLNLREILENVCYPDFLSFINDKEREKMGRKKFPFWSFINNLFIFEVFFIFYIFPIGAYLIPFIKHNDVNQPLMISNKQHHAVPLSSSEKWIVVTRFERQETLDSGDLSIAERKGRIVYTNTHKILLASDVVATVCGKLALGKNVLVAYMLWEGYNYEDAILISESLVYEDIYTSFYIRKYEILLSERLMRGRQAHMERTKENFVVA</sequence>
<dbReference type="SUPFAM" id="SSF64484">
    <property type="entry name" value="beta and beta-prime subunits of DNA dependent RNA-polymerase"/>
    <property type="match status" value="2"/>
</dbReference>
<evidence type="ECO:0000256" key="10">
    <source>
        <dbReference type="ARBA" id="ARBA00022840"/>
    </source>
</evidence>
<dbReference type="STRING" id="4081.K4DE36"/>
<evidence type="ECO:0000256" key="1">
    <source>
        <dbReference type="ARBA" id="ARBA00002329"/>
    </source>
</evidence>
<dbReference type="GO" id="GO:0009536">
    <property type="term" value="C:plastid"/>
    <property type="evidence" value="ECO:0007669"/>
    <property type="project" value="UniProtKB-SubCell"/>
</dbReference>
<keyword evidence="10" id="KW-0067">ATP-binding</keyword>
<keyword evidence="11" id="KW-0804">Transcription</keyword>
<protein>
    <recommendedName>
        <fullName evidence="4">DNA-directed RNA polymerase</fullName>
        <ecNumber evidence="4">2.7.7.6</ecNumber>
    </recommendedName>
</protein>
<dbReference type="EnsemblPlants" id="Solyc12g035790.1.1">
    <property type="protein sequence ID" value="Solyc12g035790.1.1"/>
    <property type="gene ID" value="Solyc12g035790.1"/>
</dbReference>
<evidence type="ECO:0000256" key="3">
    <source>
        <dbReference type="ARBA" id="ARBA00009361"/>
    </source>
</evidence>
<dbReference type="EC" id="2.7.7.6" evidence="4"/>
<dbReference type="InterPro" id="IPR007642">
    <property type="entry name" value="RNA_pol_Rpb2_2"/>
</dbReference>
<dbReference type="GO" id="GO:0006351">
    <property type="term" value="P:DNA-templated transcription"/>
    <property type="evidence" value="ECO:0007669"/>
    <property type="project" value="InterPro"/>
</dbReference>
<dbReference type="InterPro" id="IPR056777">
    <property type="entry name" value="Ycf2_N"/>
</dbReference>
<evidence type="ECO:0000256" key="12">
    <source>
        <dbReference type="ARBA" id="ARBA00048552"/>
    </source>
</evidence>
<dbReference type="PANTHER" id="PTHR33078">
    <property type="entry name" value="PROTEIN YCF2-RELATED"/>
    <property type="match status" value="1"/>
</dbReference>
<comment type="subcellular location">
    <subcellularLocation>
        <location evidence="2">Plastid</location>
    </subcellularLocation>
</comment>
<dbReference type="GO" id="GO:0003899">
    <property type="term" value="F:DNA-directed RNA polymerase activity"/>
    <property type="evidence" value="ECO:0007669"/>
    <property type="project" value="UniProtKB-EC"/>
</dbReference>
<dbReference type="PANTHER" id="PTHR33078:SF87">
    <property type="entry name" value="YCF2 DOMAIN PROTEIN"/>
    <property type="match status" value="1"/>
</dbReference>
<evidence type="ECO:0000313" key="17">
    <source>
        <dbReference type="EnsemblPlants" id="Solyc12g035790.1.1"/>
    </source>
</evidence>
<dbReference type="Proteomes" id="UP000004994">
    <property type="component" value="Chromosome 12"/>
</dbReference>
<feature type="domain" description="DNA-directed RNA polymerase subunit 2 hybrid-binding" evidence="14">
    <location>
        <begin position="337"/>
        <end position="472"/>
    </location>
</feature>
<evidence type="ECO:0000256" key="4">
    <source>
        <dbReference type="ARBA" id="ARBA00012418"/>
    </source>
</evidence>
<feature type="domain" description="Ycf2 N-terminal" evidence="16">
    <location>
        <begin position="13"/>
        <end position="213"/>
    </location>
</feature>
<dbReference type="Pfam" id="PF04561">
    <property type="entry name" value="RNA_pol_Rpb2_2"/>
    <property type="match status" value="1"/>
</dbReference>
<feature type="transmembrane region" description="Helical" evidence="13">
    <location>
        <begin position="314"/>
        <end position="340"/>
    </location>
</feature>
<organism evidence="17">
    <name type="scientific">Solanum lycopersicum</name>
    <name type="common">Tomato</name>
    <name type="synonym">Lycopersicon esculentum</name>
    <dbReference type="NCBI Taxonomy" id="4081"/>
    <lineage>
        <taxon>Eukaryota</taxon>
        <taxon>Viridiplantae</taxon>
        <taxon>Streptophyta</taxon>
        <taxon>Embryophyta</taxon>
        <taxon>Tracheophyta</taxon>
        <taxon>Spermatophyta</taxon>
        <taxon>Magnoliopsida</taxon>
        <taxon>eudicotyledons</taxon>
        <taxon>Gunneridae</taxon>
        <taxon>Pentapetalae</taxon>
        <taxon>asterids</taxon>
        <taxon>lamiids</taxon>
        <taxon>Solanales</taxon>
        <taxon>Solanaceae</taxon>
        <taxon>Solanoideae</taxon>
        <taxon>Solaneae</taxon>
        <taxon>Solanum</taxon>
        <taxon>Solanum subgen. Lycopersicon</taxon>
    </lineage>
</organism>
<keyword evidence="13" id="KW-0472">Membrane</keyword>
<reference evidence="17" key="1">
    <citation type="journal article" date="2012" name="Nature">
        <title>The tomato genome sequence provides insights into fleshy fruit evolution.</title>
        <authorList>
            <consortium name="Tomato Genome Consortium"/>
        </authorList>
    </citation>
    <scope>NUCLEOTIDE SEQUENCE [LARGE SCALE GENOMIC DNA]</scope>
    <source>
        <strain evidence="17">cv. Heinz 1706</strain>
    </source>
</reference>
<accession>K4DE36</accession>
<keyword evidence="13" id="KW-1133">Transmembrane helix</keyword>
<dbReference type="PaxDb" id="4081-Solyc12g035790.1.1"/>
<keyword evidence="13" id="KW-0812">Transmembrane</keyword>
<feature type="domain" description="RNA polymerase Rpb2" evidence="15">
    <location>
        <begin position="244"/>
        <end position="302"/>
    </location>
</feature>
<evidence type="ECO:0000256" key="9">
    <source>
        <dbReference type="ARBA" id="ARBA00022741"/>
    </source>
</evidence>
<dbReference type="AlphaFoldDB" id="K4DE36"/>
<keyword evidence="5" id="KW-0240">DNA-directed RNA polymerase</keyword>
<comment type="catalytic activity">
    <reaction evidence="12">
        <text>RNA(n) + a ribonucleoside 5'-triphosphate = RNA(n+1) + diphosphate</text>
        <dbReference type="Rhea" id="RHEA:21248"/>
        <dbReference type="Rhea" id="RHEA-COMP:14527"/>
        <dbReference type="Rhea" id="RHEA-COMP:17342"/>
        <dbReference type="ChEBI" id="CHEBI:33019"/>
        <dbReference type="ChEBI" id="CHEBI:61557"/>
        <dbReference type="ChEBI" id="CHEBI:140395"/>
        <dbReference type="EC" id="2.7.7.6"/>
    </reaction>
</comment>
<dbReference type="Gene3D" id="2.40.50.100">
    <property type="match status" value="2"/>
</dbReference>
<proteinExistence type="inferred from homology"/>
<name>K4DE36_SOLLC</name>
<dbReference type="InterPro" id="IPR007120">
    <property type="entry name" value="DNA-dir_RNAP_su2_dom"/>
</dbReference>
<keyword evidence="6" id="KW-0934">Plastid</keyword>
<evidence type="ECO:0000259" key="14">
    <source>
        <dbReference type="Pfam" id="PF00562"/>
    </source>
</evidence>
<evidence type="ECO:0000256" key="5">
    <source>
        <dbReference type="ARBA" id="ARBA00022478"/>
    </source>
</evidence>
<keyword evidence="7" id="KW-0808">Transferase</keyword>
<comment type="similarity">
    <text evidence="3">Belongs to the Ycf2 family.</text>
</comment>
<dbReference type="Pfam" id="PF05695">
    <property type="entry name" value="Ycf2"/>
    <property type="match status" value="1"/>
</dbReference>
<keyword evidence="8" id="KW-0548">Nucleotidyltransferase</keyword>
<evidence type="ECO:0000256" key="13">
    <source>
        <dbReference type="SAM" id="Phobius"/>
    </source>
</evidence>
<dbReference type="GO" id="GO:0000428">
    <property type="term" value="C:DNA-directed RNA polymerase complex"/>
    <property type="evidence" value="ECO:0007669"/>
    <property type="project" value="UniProtKB-KW"/>
</dbReference>
<evidence type="ECO:0000256" key="8">
    <source>
        <dbReference type="ARBA" id="ARBA00022695"/>
    </source>
</evidence>
<evidence type="ECO:0000313" key="18">
    <source>
        <dbReference type="Proteomes" id="UP000004994"/>
    </source>
</evidence>
<dbReference type="GO" id="GO:0003677">
    <property type="term" value="F:DNA binding"/>
    <property type="evidence" value="ECO:0007669"/>
    <property type="project" value="InterPro"/>
</dbReference>
<comment type="function">
    <text evidence="1">Probable ATPase of unknown function. Its presence in a non-photosynthetic plant (Epifagus virginiana) and experiments in tobacco indicate that it has an essential function which is probably not related to photosynthesis.</text>
</comment>
<evidence type="ECO:0000256" key="11">
    <source>
        <dbReference type="ARBA" id="ARBA00023163"/>
    </source>
</evidence>
<dbReference type="eggNOG" id="KOG0214">
    <property type="taxonomic scope" value="Eukaryota"/>
</dbReference>
<evidence type="ECO:0000259" key="15">
    <source>
        <dbReference type="Pfam" id="PF04561"/>
    </source>
</evidence>
<keyword evidence="9" id="KW-0547">Nucleotide-binding</keyword>
<evidence type="ECO:0000256" key="2">
    <source>
        <dbReference type="ARBA" id="ARBA00004474"/>
    </source>
</evidence>
<evidence type="ECO:0000259" key="16">
    <source>
        <dbReference type="Pfam" id="PF05695"/>
    </source>
</evidence>
<dbReference type="InParanoid" id="K4DE36"/>
<dbReference type="GO" id="GO:0005524">
    <property type="term" value="F:ATP binding"/>
    <property type="evidence" value="ECO:0007669"/>
    <property type="project" value="UniProtKB-KW"/>
</dbReference>
<dbReference type="InterPro" id="IPR037033">
    <property type="entry name" value="DNA-dir_RNAP_su2_hyb_sf"/>
</dbReference>